<sequence>MESPTVIHLRFLRDCKHPVQDRAQDKPVPERRINLKFLQRPMDGGRETCVDICLKTFLRNEQQSKKTERIITTSTKSSDLSEAKLLYRWCCYSL</sequence>
<reference evidence="1" key="1">
    <citation type="submission" date="2024-04" db="EMBL/GenBank/DDBJ databases">
        <authorList>
            <consortium name="Molecular Ecology Group"/>
        </authorList>
    </citation>
    <scope>NUCLEOTIDE SEQUENCE</scope>
</reference>
<gene>
    <name evidence="1" type="ORF">LPLAT_LOCUS8819</name>
</gene>
<evidence type="ECO:0000313" key="1">
    <source>
        <dbReference type="EMBL" id="CAL1682994.1"/>
    </source>
</evidence>
<accession>A0AAV2NT97</accession>
<organism evidence="1 2">
    <name type="scientific">Lasius platythorax</name>
    <dbReference type="NCBI Taxonomy" id="488582"/>
    <lineage>
        <taxon>Eukaryota</taxon>
        <taxon>Metazoa</taxon>
        <taxon>Ecdysozoa</taxon>
        <taxon>Arthropoda</taxon>
        <taxon>Hexapoda</taxon>
        <taxon>Insecta</taxon>
        <taxon>Pterygota</taxon>
        <taxon>Neoptera</taxon>
        <taxon>Endopterygota</taxon>
        <taxon>Hymenoptera</taxon>
        <taxon>Apocrita</taxon>
        <taxon>Aculeata</taxon>
        <taxon>Formicoidea</taxon>
        <taxon>Formicidae</taxon>
        <taxon>Formicinae</taxon>
        <taxon>Lasius</taxon>
        <taxon>Lasius</taxon>
    </lineage>
</organism>
<protein>
    <submittedName>
        <fullName evidence="1">Uncharacterized protein</fullName>
    </submittedName>
</protein>
<proteinExistence type="predicted"/>
<evidence type="ECO:0000313" key="2">
    <source>
        <dbReference type="Proteomes" id="UP001497644"/>
    </source>
</evidence>
<dbReference type="Proteomes" id="UP001497644">
    <property type="component" value="Chromosome 4"/>
</dbReference>
<dbReference type="AlphaFoldDB" id="A0AAV2NT97"/>
<name>A0AAV2NT97_9HYME</name>
<dbReference type="EMBL" id="OZ034827">
    <property type="protein sequence ID" value="CAL1682994.1"/>
    <property type="molecule type" value="Genomic_DNA"/>
</dbReference>
<keyword evidence="2" id="KW-1185">Reference proteome</keyword>